<evidence type="ECO:0000313" key="3">
    <source>
        <dbReference type="Proteomes" id="UP000320839"/>
    </source>
</evidence>
<accession>A0A518FW62</accession>
<dbReference type="GO" id="GO:0006596">
    <property type="term" value="P:polyamine biosynthetic process"/>
    <property type="evidence" value="ECO:0007669"/>
    <property type="project" value="UniProtKB-KW"/>
</dbReference>
<dbReference type="InterPro" id="IPR029063">
    <property type="entry name" value="SAM-dependent_MTases_sf"/>
</dbReference>
<sequence length="235" mass="26712">MPADFKVLAYEDTPLGPLCLRRRKTLSEPRQWVTEITLNHQFLMSSLHTLSEQQLALIPLEQLAGDQLRVLIGGLGLGYTAQAALSCENTIHVEVVEYLPEVIQWMHDGLTPISEELNANDRLHVIQGDIFHRLLSPPSSVKYDAILIDVDHSPQDQLATGNEHFYSVEGLQLASSHLTKNGALALWSYDQHTPMLDAMRETFEHAQAYPIEYYNQHVHEEFTDWLYVGYGCRFA</sequence>
<dbReference type="Proteomes" id="UP000320839">
    <property type="component" value="Chromosome"/>
</dbReference>
<proteinExistence type="predicted"/>
<dbReference type="Gene3D" id="3.40.50.150">
    <property type="entry name" value="Vaccinia Virus protein VP39"/>
    <property type="match status" value="1"/>
</dbReference>
<dbReference type="PANTHER" id="PTHR43317:SF3">
    <property type="entry name" value="BLR2883 PROTEIN"/>
    <property type="match status" value="1"/>
</dbReference>
<dbReference type="SUPFAM" id="SSF53335">
    <property type="entry name" value="S-adenosyl-L-methionine-dependent methyltransferases"/>
    <property type="match status" value="1"/>
</dbReference>
<dbReference type="PANTHER" id="PTHR43317">
    <property type="entry name" value="THERMOSPERMINE SYNTHASE ACAULIS5"/>
    <property type="match status" value="1"/>
</dbReference>
<dbReference type="EMBL" id="CP036317">
    <property type="protein sequence ID" value="QDV20530.1"/>
    <property type="molecule type" value="Genomic_DNA"/>
</dbReference>
<protein>
    <submittedName>
        <fullName evidence="2">Spermidine synthase</fullName>
    </submittedName>
</protein>
<organism evidence="2 3">
    <name type="scientific">Gimesia panareensis</name>
    <dbReference type="NCBI Taxonomy" id="2527978"/>
    <lineage>
        <taxon>Bacteria</taxon>
        <taxon>Pseudomonadati</taxon>
        <taxon>Planctomycetota</taxon>
        <taxon>Planctomycetia</taxon>
        <taxon>Planctomycetales</taxon>
        <taxon>Planctomycetaceae</taxon>
        <taxon>Gimesia</taxon>
    </lineage>
</organism>
<name>A0A518FW62_9PLAN</name>
<keyword evidence="1" id="KW-0620">Polyamine biosynthesis</keyword>
<evidence type="ECO:0000256" key="1">
    <source>
        <dbReference type="ARBA" id="ARBA00023115"/>
    </source>
</evidence>
<dbReference type="OrthoDB" id="9793351at2"/>
<dbReference type="AlphaFoldDB" id="A0A518FW62"/>
<reference evidence="2 3" key="1">
    <citation type="submission" date="2019-02" db="EMBL/GenBank/DDBJ databases">
        <title>Deep-cultivation of Planctomycetes and their phenomic and genomic characterization uncovers novel biology.</title>
        <authorList>
            <person name="Wiegand S."/>
            <person name="Jogler M."/>
            <person name="Boedeker C."/>
            <person name="Pinto D."/>
            <person name="Vollmers J."/>
            <person name="Rivas-Marin E."/>
            <person name="Kohn T."/>
            <person name="Peeters S.H."/>
            <person name="Heuer A."/>
            <person name="Rast P."/>
            <person name="Oberbeckmann S."/>
            <person name="Bunk B."/>
            <person name="Jeske O."/>
            <person name="Meyerdierks A."/>
            <person name="Storesund J.E."/>
            <person name="Kallscheuer N."/>
            <person name="Luecker S."/>
            <person name="Lage O.M."/>
            <person name="Pohl T."/>
            <person name="Merkel B.J."/>
            <person name="Hornburger P."/>
            <person name="Mueller R.-W."/>
            <person name="Bruemmer F."/>
            <person name="Labrenz M."/>
            <person name="Spormann A.M."/>
            <person name="Op den Camp H."/>
            <person name="Overmann J."/>
            <person name="Amann R."/>
            <person name="Jetten M.S.M."/>
            <person name="Mascher T."/>
            <person name="Medema M.H."/>
            <person name="Devos D.P."/>
            <person name="Kaster A.-K."/>
            <person name="Ovreas L."/>
            <person name="Rohde M."/>
            <person name="Galperin M.Y."/>
            <person name="Jogler C."/>
        </authorList>
    </citation>
    <scope>NUCLEOTIDE SEQUENCE [LARGE SCALE GENOMIC DNA]</scope>
    <source>
        <strain evidence="2 3">Pan153</strain>
    </source>
</reference>
<evidence type="ECO:0000313" key="2">
    <source>
        <dbReference type="EMBL" id="QDV20530.1"/>
    </source>
</evidence>
<dbReference type="RefSeq" id="WP_145458768.1">
    <property type="nucleotide sequence ID" value="NZ_CP036317.1"/>
</dbReference>
<gene>
    <name evidence="2" type="ORF">Pan153_52050</name>
</gene>